<gene>
    <name evidence="4" type="primary">CNB1</name>
    <name evidence="4" type="ORF">AK812_SmicGene30822</name>
</gene>
<sequence length="79" mass="9067">MQPKQLYIIYQLLKSLKFMHSGQGADMGNSESLTREEIHFIANFSQKDVARLYHRFRKLDEDGDGQLDPSEILGASTHN</sequence>
<dbReference type="PROSITE" id="PS00018">
    <property type="entry name" value="EF_HAND_1"/>
    <property type="match status" value="1"/>
</dbReference>
<dbReference type="InterPro" id="IPR018247">
    <property type="entry name" value="EF_Hand_1_Ca_BS"/>
</dbReference>
<dbReference type="Gene3D" id="1.10.238.10">
    <property type="entry name" value="EF-hand"/>
    <property type="match status" value="1"/>
</dbReference>
<dbReference type="Proteomes" id="UP000186817">
    <property type="component" value="Unassembled WGS sequence"/>
</dbReference>
<protein>
    <submittedName>
        <fullName evidence="4">Calcineurin subunit B</fullName>
    </submittedName>
</protein>
<evidence type="ECO:0000259" key="3">
    <source>
        <dbReference type="PROSITE" id="PS50222"/>
    </source>
</evidence>
<proteinExistence type="predicted"/>
<dbReference type="InterPro" id="IPR002048">
    <property type="entry name" value="EF_hand_dom"/>
</dbReference>
<evidence type="ECO:0000256" key="1">
    <source>
        <dbReference type="ARBA" id="ARBA00022837"/>
    </source>
</evidence>
<evidence type="ECO:0000313" key="5">
    <source>
        <dbReference type="Proteomes" id="UP000186817"/>
    </source>
</evidence>
<dbReference type="PROSITE" id="PS50222">
    <property type="entry name" value="EF_HAND_2"/>
    <property type="match status" value="1"/>
</dbReference>
<organism evidence="4 5">
    <name type="scientific">Symbiodinium microadriaticum</name>
    <name type="common">Dinoflagellate</name>
    <name type="synonym">Zooxanthella microadriatica</name>
    <dbReference type="NCBI Taxonomy" id="2951"/>
    <lineage>
        <taxon>Eukaryota</taxon>
        <taxon>Sar</taxon>
        <taxon>Alveolata</taxon>
        <taxon>Dinophyceae</taxon>
        <taxon>Suessiales</taxon>
        <taxon>Symbiodiniaceae</taxon>
        <taxon>Symbiodinium</taxon>
    </lineage>
</organism>
<dbReference type="AlphaFoldDB" id="A0A1Q9CYA1"/>
<keyword evidence="1" id="KW-0106">Calcium</keyword>
<feature type="domain" description="EF-hand" evidence="3">
    <location>
        <begin position="47"/>
        <end position="79"/>
    </location>
</feature>
<dbReference type="GO" id="GO:0005509">
    <property type="term" value="F:calcium ion binding"/>
    <property type="evidence" value="ECO:0007669"/>
    <property type="project" value="InterPro"/>
</dbReference>
<dbReference type="SUPFAM" id="SSF47473">
    <property type="entry name" value="EF-hand"/>
    <property type="match status" value="1"/>
</dbReference>
<evidence type="ECO:0000256" key="2">
    <source>
        <dbReference type="SAM" id="MobiDB-lite"/>
    </source>
</evidence>
<name>A0A1Q9CYA1_SYMMI</name>
<dbReference type="EMBL" id="LSRX01000836">
    <property type="protein sequence ID" value="OLP87913.1"/>
    <property type="molecule type" value="Genomic_DNA"/>
</dbReference>
<evidence type="ECO:0000313" key="4">
    <source>
        <dbReference type="EMBL" id="OLP87913.1"/>
    </source>
</evidence>
<dbReference type="OrthoDB" id="191686at2759"/>
<dbReference type="InterPro" id="IPR011992">
    <property type="entry name" value="EF-hand-dom_pair"/>
</dbReference>
<reference evidence="4 5" key="1">
    <citation type="submission" date="2016-02" db="EMBL/GenBank/DDBJ databases">
        <title>Genome analysis of coral dinoflagellate symbionts highlights evolutionary adaptations to a symbiotic lifestyle.</title>
        <authorList>
            <person name="Aranda M."/>
            <person name="Li Y."/>
            <person name="Liew Y.J."/>
            <person name="Baumgarten S."/>
            <person name="Simakov O."/>
            <person name="Wilson M."/>
            <person name="Piel J."/>
            <person name="Ashoor H."/>
            <person name="Bougouffa S."/>
            <person name="Bajic V.B."/>
            <person name="Ryu T."/>
            <person name="Ravasi T."/>
            <person name="Bayer T."/>
            <person name="Micklem G."/>
            <person name="Kim H."/>
            <person name="Bhak J."/>
            <person name="Lajeunesse T.C."/>
            <person name="Voolstra C.R."/>
        </authorList>
    </citation>
    <scope>NUCLEOTIDE SEQUENCE [LARGE SCALE GENOMIC DNA]</scope>
    <source>
        <strain evidence="4 5">CCMP2467</strain>
    </source>
</reference>
<feature type="region of interest" description="Disordered" evidence="2">
    <location>
        <begin position="60"/>
        <end position="79"/>
    </location>
</feature>
<comment type="caution">
    <text evidence="4">The sequence shown here is derived from an EMBL/GenBank/DDBJ whole genome shotgun (WGS) entry which is preliminary data.</text>
</comment>
<keyword evidence="5" id="KW-1185">Reference proteome</keyword>
<accession>A0A1Q9CYA1</accession>